<dbReference type="InterPro" id="IPR036265">
    <property type="entry name" value="HIT-like_sf"/>
</dbReference>
<dbReference type="AlphaFoldDB" id="A0A2H0UIA7"/>
<evidence type="ECO:0000259" key="4">
    <source>
        <dbReference type="PROSITE" id="PS51084"/>
    </source>
</evidence>
<evidence type="ECO:0000256" key="3">
    <source>
        <dbReference type="PROSITE-ProRule" id="PRU00464"/>
    </source>
</evidence>
<dbReference type="PANTHER" id="PTHR46648:SF1">
    <property type="entry name" value="ADENOSINE 5'-MONOPHOSPHORAMIDASE HNT1"/>
    <property type="match status" value="1"/>
</dbReference>
<dbReference type="InterPro" id="IPR011146">
    <property type="entry name" value="HIT-like"/>
</dbReference>
<organism evidence="5 6">
    <name type="scientific">Candidatus Kaiserbacteria bacterium CG10_big_fil_rev_8_21_14_0_10_44_10</name>
    <dbReference type="NCBI Taxonomy" id="1974606"/>
    <lineage>
        <taxon>Bacteria</taxon>
        <taxon>Candidatus Kaiseribacteriota</taxon>
    </lineage>
</organism>
<keyword evidence="5" id="KW-0378">Hydrolase</keyword>
<evidence type="ECO:0000313" key="5">
    <source>
        <dbReference type="EMBL" id="PIR86148.1"/>
    </source>
</evidence>
<feature type="active site" description="Tele-AMP-histidine intermediate" evidence="1">
    <location>
        <position position="115"/>
    </location>
</feature>
<dbReference type="Pfam" id="PF01230">
    <property type="entry name" value="HIT"/>
    <property type="match status" value="1"/>
</dbReference>
<evidence type="ECO:0000256" key="2">
    <source>
        <dbReference type="PIRSR" id="PIRSR601310-3"/>
    </source>
</evidence>
<proteinExistence type="predicted"/>
<sequence length="129" mass="14863">MFNHAPENYDNPFKAVFVDGDLATDRSRDADVFYHDDKITAFIAAGRWPKNGGNALIVPNEYYENLYDIPDELLAYIHIFSKKLAIAMKEVYGCDGVSIRQHNEPAGDQTVWHYHLHVFPRYHGDELYA</sequence>
<dbReference type="InterPro" id="IPR001310">
    <property type="entry name" value="Histidine_triad_HIT"/>
</dbReference>
<accession>A0A2H0UIA7</accession>
<comment type="caution">
    <text evidence="5">The sequence shown here is derived from an EMBL/GenBank/DDBJ whole genome shotgun (WGS) entry which is preliminary data.</text>
</comment>
<feature type="non-terminal residue" evidence="5">
    <location>
        <position position="129"/>
    </location>
</feature>
<evidence type="ECO:0000313" key="6">
    <source>
        <dbReference type="Proteomes" id="UP000229612"/>
    </source>
</evidence>
<name>A0A2H0UIA7_9BACT</name>
<dbReference type="SUPFAM" id="SSF54197">
    <property type="entry name" value="HIT-like"/>
    <property type="match status" value="1"/>
</dbReference>
<dbReference type="Gene3D" id="3.30.428.10">
    <property type="entry name" value="HIT-like"/>
    <property type="match status" value="1"/>
</dbReference>
<dbReference type="Proteomes" id="UP000229612">
    <property type="component" value="Unassembled WGS sequence"/>
</dbReference>
<evidence type="ECO:0000256" key="1">
    <source>
        <dbReference type="PIRSR" id="PIRSR601310-1"/>
    </source>
</evidence>
<feature type="short sequence motif" description="Histidine triad motif" evidence="2 3">
    <location>
        <begin position="113"/>
        <end position="117"/>
    </location>
</feature>
<protein>
    <submittedName>
        <fullName evidence="5">Diadenosine tetraphosphate hydrolase</fullName>
    </submittedName>
</protein>
<dbReference type="GO" id="GO:0016787">
    <property type="term" value="F:hydrolase activity"/>
    <property type="evidence" value="ECO:0007669"/>
    <property type="project" value="UniProtKB-KW"/>
</dbReference>
<gene>
    <name evidence="5" type="ORF">COU14_00505</name>
</gene>
<dbReference type="GO" id="GO:0009117">
    <property type="term" value="P:nucleotide metabolic process"/>
    <property type="evidence" value="ECO:0007669"/>
    <property type="project" value="TreeGrafter"/>
</dbReference>
<dbReference type="EMBL" id="PFBG01000006">
    <property type="protein sequence ID" value="PIR86148.1"/>
    <property type="molecule type" value="Genomic_DNA"/>
</dbReference>
<dbReference type="PANTHER" id="PTHR46648">
    <property type="entry name" value="HIT FAMILY PROTEIN 1"/>
    <property type="match status" value="1"/>
</dbReference>
<reference evidence="6" key="1">
    <citation type="submission" date="2017-09" db="EMBL/GenBank/DDBJ databases">
        <title>Depth-based differentiation of microbial function through sediment-hosted aquifers and enrichment of novel symbionts in the deep terrestrial subsurface.</title>
        <authorList>
            <person name="Probst A.J."/>
            <person name="Ladd B."/>
            <person name="Jarett J.K."/>
            <person name="Geller-Mcgrath D.E."/>
            <person name="Sieber C.M.K."/>
            <person name="Emerson J.B."/>
            <person name="Anantharaman K."/>
            <person name="Thomas B.C."/>
            <person name="Malmstrom R."/>
            <person name="Stieglmeier M."/>
            <person name="Klingl A."/>
            <person name="Woyke T."/>
            <person name="Ryan C.M."/>
            <person name="Banfield J.F."/>
        </authorList>
    </citation>
    <scope>NUCLEOTIDE SEQUENCE [LARGE SCALE GENOMIC DNA]</scope>
</reference>
<feature type="domain" description="HIT" evidence="4">
    <location>
        <begin position="49"/>
        <end position="128"/>
    </location>
</feature>
<dbReference type="PROSITE" id="PS51084">
    <property type="entry name" value="HIT_2"/>
    <property type="match status" value="1"/>
</dbReference>